<keyword evidence="4 7" id="KW-0862">Zinc</keyword>
<dbReference type="AlphaFoldDB" id="A0AAC9IQ66"/>
<evidence type="ECO:0000256" key="3">
    <source>
        <dbReference type="ARBA" id="ARBA00022741"/>
    </source>
</evidence>
<keyword evidence="2 7" id="KW-0479">Metal-binding</keyword>
<dbReference type="InterPro" id="IPR049940">
    <property type="entry name" value="GluQ/Sye"/>
</dbReference>
<keyword evidence="8" id="KW-0648">Protein biosynthesis</keyword>
<dbReference type="InterPro" id="IPR000924">
    <property type="entry name" value="Glu/Gln-tRNA-synth"/>
</dbReference>
<dbReference type="NCBIfam" id="NF004314">
    <property type="entry name" value="PRK05710.1-3"/>
    <property type="match status" value="1"/>
</dbReference>
<feature type="binding site" evidence="7">
    <location>
        <position position="113"/>
    </location>
    <ligand>
        <name>Zn(2+)</name>
        <dbReference type="ChEBI" id="CHEBI:29105"/>
    </ligand>
</feature>
<accession>A0AAC9IQ66</accession>
<protein>
    <recommendedName>
        <fullName evidence="7">Glutamyl-Q tRNA(Asp) synthetase</fullName>
        <shortName evidence="7">Glu-Q-RSs</shortName>
        <ecNumber evidence="7">6.1.1.-</ecNumber>
    </recommendedName>
</protein>
<proteinExistence type="inferred from homology"/>
<dbReference type="SUPFAM" id="SSF52374">
    <property type="entry name" value="Nucleotidylyl transferase"/>
    <property type="match status" value="1"/>
</dbReference>
<evidence type="ECO:0000256" key="7">
    <source>
        <dbReference type="HAMAP-Rule" id="MF_01428"/>
    </source>
</evidence>
<evidence type="ECO:0000259" key="9">
    <source>
        <dbReference type="Pfam" id="PF00749"/>
    </source>
</evidence>
<dbReference type="RefSeq" id="WP_071538963.1">
    <property type="nucleotide sequence ID" value="NZ_CP015016.1"/>
</dbReference>
<dbReference type="NCBIfam" id="NF004315">
    <property type="entry name" value="PRK05710.1-4"/>
    <property type="match status" value="1"/>
</dbReference>
<dbReference type="InterPro" id="IPR020058">
    <property type="entry name" value="Glu/Gln-tRNA-synth_Ib_cat-dom"/>
</dbReference>
<reference evidence="10" key="1">
    <citation type="journal article" date="2017" name="Appl. Environ. Microbiol.">
        <title>Microdiversification of a pelagic Polynucleobacter species is mainly driven by acquisition of genomic islands from a partially interspecific gene pool.</title>
        <authorList>
            <person name="Hoetzinger M."/>
            <person name="Hahn M.W."/>
            <person name="Jezberova J."/>
            <person name="Schmidt J."/>
            <person name="Koll U."/>
        </authorList>
    </citation>
    <scope>NUCLEOTIDE SEQUENCE</scope>
    <source>
        <strain evidence="10">MWH-RechtKol4</strain>
    </source>
</reference>
<dbReference type="EMBL" id="CP015017">
    <property type="protein sequence ID" value="APC00804.1"/>
    <property type="molecule type" value="Genomic_DNA"/>
</dbReference>
<evidence type="ECO:0000256" key="5">
    <source>
        <dbReference type="ARBA" id="ARBA00022840"/>
    </source>
</evidence>
<evidence type="ECO:0000256" key="8">
    <source>
        <dbReference type="RuleBase" id="RU363037"/>
    </source>
</evidence>
<dbReference type="PRINTS" id="PR00987">
    <property type="entry name" value="TRNASYNTHGLU"/>
</dbReference>
<feature type="binding site" evidence="7">
    <location>
        <position position="143"/>
    </location>
    <ligand>
        <name>Zn(2+)</name>
        <dbReference type="ChEBI" id="CHEBI:29105"/>
    </ligand>
</feature>
<sequence>MILAVSTSKNLPPPAGGYRGRFAPSPTGPLHAGSLVAALGSWLDARKNGGKWLLRMEDLDTPRNVPGSAEQIQSQLLACGLVWDEEPIYQSERKQLYQEALERLNKLKYLYPCTCTRQTIGKTLSELGIETPRHQEIVYPGTCRPETPFSYAIQDISQSHSAWRIALPKNTNIKFDDLSMGAQSQNLNQQVGDFVLRRGDGIFTYQLAVVVDDALQGITHIVRGEDLLGNTARQLHLQNVLGYHRPSYRHLPLVLDEYGEKLSKQTLATQIQVQDSKDALLELRKAATHLELSGLPDGKSTTLAEWLLAATHAWNS</sequence>
<dbReference type="GO" id="GO:0005829">
    <property type="term" value="C:cytosol"/>
    <property type="evidence" value="ECO:0007669"/>
    <property type="project" value="TreeGrafter"/>
</dbReference>
<dbReference type="HAMAP" id="MF_01428">
    <property type="entry name" value="Glu_Q_tRNA_synth"/>
    <property type="match status" value="1"/>
</dbReference>
<evidence type="ECO:0000256" key="4">
    <source>
        <dbReference type="ARBA" id="ARBA00022833"/>
    </source>
</evidence>
<evidence type="ECO:0000313" key="10">
    <source>
        <dbReference type="EMBL" id="APC00804.1"/>
    </source>
</evidence>
<dbReference type="NCBIfam" id="TIGR03838">
    <property type="entry name" value="queuosine_YadB"/>
    <property type="match status" value="1"/>
</dbReference>
<feature type="short sequence motif" description="'HIGH' region" evidence="7">
    <location>
        <begin position="24"/>
        <end position="34"/>
    </location>
</feature>
<gene>
    <name evidence="7" type="primary">gluQ</name>
    <name evidence="10" type="ORF">AOC25_03740</name>
</gene>
<dbReference type="InterPro" id="IPR014729">
    <property type="entry name" value="Rossmann-like_a/b/a_fold"/>
</dbReference>
<dbReference type="PANTHER" id="PTHR43311">
    <property type="entry name" value="GLUTAMATE--TRNA LIGASE"/>
    <property type="match status" value="1"/>
</dbReference>
<dbReference type="GO" id="GO:0006400">
    <property type="term" value="P:tRNA modification"/>
    <property type="evidence" value="ECO:0007669"/>
    <property type="project" value="InterPro"/>
</dbReference>
<feature type="binding site" evidence="7">
    <location>
        <position position="115"/>
    </location>
    <ligand>
        <name>Zn(2+)</name>
        <dbReference type="ChEBI" id="CHEBI:29105"/>
    </ligand>
</feature>
<dbReference type="GO" id="GO:0008270">
    <property type="term" value="F:zinc ion binding"/>
    <property type="evidence" value="ECO:0007669"/>
    <property type="project" value="UniProtKB-UniRule"/>
</dbReference>
<dbReference type="GO" id="GO:0004818">
    <property type="term" value="F:glutamate-tRNA ligase activity"/>
    <property type="evidence" value="ECO:0007669"/>
    <property type="project" value="TreeGrafter"/>
</dbReference>
<dbReference type="GO" id="GO:0005524">
    <property type="term" value="F:ATP binding"/>
    <property type="evidence" value="ECO:0007669"/>
    <property type="project" value="UniProtKB-KW"/>
</dbReference>
<feature type="binding site" evidence="7">
    <location>
        <position position="205"/>
    </location>
    <ligand>
        <name>L-glutamate</name>
        <dbReference type="ChEBI" id="CHEBI:29985"/>
    </ligand>
</feature>
<feature type="binding site" evidence="7">
    <location>
        <position position="57"/>
    </location>
    <ligand>
        <name>L-glutamate</name>
        <dbReference type="ChEBI" id="CHEBI:29985"/>
    </ligand>
</feature>
<feature type="binding site" evidence="7">
    <location>
        <position position="264"/>
    </location>
    <ligand>
        <name>ATP</name>
        <dbReference type="ChEBI" id="CHEBI:30616"/>
    </ligand>
</feature>
<dbReference type="EC" id="6.1.1.-" evidence="7"/>
<comment type="function">
    <text evidence="7">Catalyzes the tRNA-independent activation of glutamate in presence of ATP and the subsequent transfer of glutamate onto a tRNA(Asp). Glutamate is transferred on the 2-amino-5-(4,5-dihydroxy-2-cyclopenten-1-yl) moiety of the queuosine in the wobble position of the QUC anticodon.</text>
</comment>
<feature type="short sequence motif" description="'KMSKS' region" evidence="7">
    <location>
        <begin position="261"/>
        <end position="265"/>
    </location>
</feature>
<feature type="binding site" evidence="7">
    <location>
        <begin position="21"/>
        <end position="25"/>
    </location>
    <ligand>
        <name>L-glutamate</name>
        <dbReference type="ChEBI" id="CHEBI:29985"/>
    </ligand>
</feature>
<name>A0AAC9IQ66_9BURK</name>
<comment type="similarity">
    <text evidence="7">Belongs to the class-I aminoacyl-tRNA synthetase family. GluQ subfamily.</text>
</comment>
<evidence type="ECO:0000256" key="1">
    <source>
        <dbReference type="ARBA" id="ARBA00022598"/>
    </source>
</evidence>
<evidence type="ECO:0000313" key="11">
    <source>
        <dbReference type="Proteomes" id="UP000182060"/>
    </source>
</evidence>
<keyword evidence="1 7" id="KW-0436">Ligase</keyword>
<dbReference type="Pfam" id="PF00749">
    <property type="entry name" value="tRNA-synt_1c"/>
    <property type="match status" value="1"/>
</dbReference>
<dbReference type="Gene3D" id="3.40.50.620">
    <property type="entry name" value="HUPs"/>
    <property type="match status" value="1"/>
</dbReference>
<dbReference type="InterPro" id="IPR022380">
    <property type="entry name" value="Glu-Q_tRNA(Asp)_Synthase"/>
</dbReference>
<feature type="domain" description="Glutamyl/glutaminyl-tRNA synthetase class Ib catalytic" evidence="9">
    <location>
        <begin position="19"/>
        <end position="277"/>
    </location>
</feature>
<dbReference type="GO" id="GO:0006424">
    <property type="term" value="P:glutamyl-tRNA aminoacylation"/>
    <property type="evidence" value="ECO:0007669"/>
    <property type="project" value="InterPro"/>
</dbReference>
<dbReference type="PANTHER" id="PTHR43311:SF1">
    <property type="entry name" value="GLUTAMYL-Q TRNA(ASP) SYNTHETASE"/>
    <property type="match status" value="1"/>
</dbReference>
<keyword evidence="3 7" id="KW-0547">Nucleotide-binding</keyword>
<evidence type="ECO:0000256" key="2">
    <source>
        <dbReference type="ARBA" id="ARBA00022723"/>
    </source>
</evidence>
<organism evidence="10 11">
    <name type="scientific">Polynucleobacter asymbioticus</name>
    <dbReference type="NCBI Taxonomy" id="576611"/>
    <lineage>
        <taxon>Bacteria</taxon>
        <taxon>Pseudomonadati</taxon>
        <taxon>Pseudomonadota</taxon>
        <taxon>Betaproteobacteria</taxon>
        <taxon>Burkholderiales</taxon>
        <taxon>Burkholderiaceae</taxon>
        <taxon>Polynucleobacter</taxon>
    </lineage>
</organism>
<feature type="binding site" evidence="7">
    <location>
        <position position="139"/>
    </location>
    <ligand>
        <name>Zn(2+)</name>
        <dbReference type="ChEBI" id="CHEBI:29105"/>
    </ligand>
</feature>
<keyword evidence="5 7" id="KW-0067">ATP-binding</keyword>
<keyword evidence="6 7" id="KW-0030">Aminoacyl-tRNA synthetase</keyword>
<feature type="binding site" evidence="7">
    <location>
        <position position="223"/>
    </location>
    <ligand>
        <name>L-glutamate</name>
        <dbReference type="ChEBI" id="CHEBI:29985"/>
    </ligand>
</feature>
<evidence type="ECO:0000256" key="6">
    <source>
        <dbReference type="ARBA" id="ARBA00023146"/>
    </source>
</evidence>
<dbReference type="Proteomes" id="UP000182060">
    <property type="component" value="Chromosome"/>
</dbReference>
<comment type="cofactor">
    <cofactor evidence="7">
        <name>Zn(2+)</name>
        <dbReference type="ChEBI" id="CHEBI:29105"/>
    </cofactor>
    <text evidence="7">Binds 1 zinc ion per subunit.</text>
</comment>